<dbReference type="EMBL" id="RCMI01001183">
    <property type="protein sequence ID" value="KAG2889032.1"/>
    <property type="molecule type" value="Genomic_DNA"/>
</dbReference>
<dbReference type="Proteomes" id="UP000774804">
    <property type="component" value="Unassembled WGS sequence"/>
</dbReference>
<reference evidence="1" key="1">
    <citation type="submission" date="2018-10" db="EMBL/GenBank/DDBJ databases">
        <title>Effector identification in a new, highly contiguous assembly of the strawberry crown rot pathogen Phytophthora cactorum.</title>
        <authorList>
            <person name="Armitage A.D."/>
            <person name="Nellist C.F."/>
            <person name="Bates H."/>
            <person name="Vickerstaff R.J."/>
            <person name="Harrison R.J."/>
        </authorList>
    </citation>
    <scope>NUCLEOTIDE SEQUENCE</scope>
    <source>
        <strain evidence="1">15-7</strain>
        <strain evidence="2">4032</strain>
    </source>
</reference>
<dbReference type="AlphaFoldDB" id="A0A8T1LHP6"/>
<gene>
    <name evidence="1" type="ORF">PC113_g7743</name>
    <name evidence="2" type="ORF">PC115_g19871</name>
</gene>
<name>A0A8T1LHP6_9STRA</name>
<proteinExistence type="predicted"/>
<evidence type="ECO:0000313" key="3">
    <source>
        <dbReference type="Proteomes" id="UP000735874"/>
    </source>
</evidence>
<dbReference type="EMBL" id="RCMG01000174">
    <property type="protein sequence ID" value="KAG2860775.1"/>
    <property type="molecule type" value="Genomic_DNA"/>
</dbReference>
<dbReference type="Proteomes" id="UP000735874">
    <property type="component" value="Unassembled WGS sequence"/>
</dbReference>
<comment type="caution">
    <text evidence="1">The sequence shown here is derived from an EMBL/GenBank/DDBJ whole genome shotgun (WGS) entry which is preliminary data.</text>
</comment>
<protein>
    <submittedName>
        <fullName evidence="1">Uncharacterized protein</fullName>
    </submittedName>
</protein>
<sequence length="102" mass="11529">MLELLLHTALSERDEFTSKLDANTNSDVRCKSDLGEDVAHSSTNIEEDVCFVEWTNSCEYQGDAWREHLARIVVGASSLLTNIIRTNASEDEIHFFGSLYFV</sequence>
<evidence type="ECO:0000313" key="2">
    <source>
        <dbReference type="EMBL" id="KAG2889032.1"/>
    </source>
</evidence>
<accession>A0A8T1LHP6</accession>
<organism evidence="1 3">
    <name type="scientific">Phytophthora cactorum</name>
    <dbReference type="NCBI Taxonomy" id="29920"/>
    <lineage>
        <taxon>Eukaryota</taxon>
        <taxon>Sar</taxon>
        <taxon>Stramenopiles</taxon>
        <taxon>Oomycota</taxon>
        <taxon>Peronosporomycetes</taxon>
        <taxon>Peronosporales</taxon>
        <taxon>Peronosporaceae</taxon>
        <taxon>Phytophthora</taxon>
    </lineage>
</organism>
<evidence type="ECO:0000313" key="1">
    <source>
        <dbReference type="EMBL" id="KAG2860775.1"/>
    </source>
</evidence>